<feature type="transmembrane region" description="Helical" evidence="6">
    <location>
        <begin position="230"/>
        <end position="255"/>
    </location>
</feature>
<evidence type="ECO:0000313" key="7">
    <source>
        <dbReference type="EMBL" id="PTE16243.1"/>
    </source>
</evidence>
<comment type="caution">
    <text evidence="7">The sequence shown here is derived from an EMBL/GenBank/DDBJ whole genome shotgun (WGS) entry which is preliminary data.</text>
</comment>
<evidence type="ECO:0000256" key="1">
    <source>
        <dbReference type="ARBA" id="ARBA00004141"/>
    </source>
</evidence>
<evidence type="ECO:0000313" key="8">
    <source>
        <dbReference type="Proteomes" id="UP000241899"/>
    </source>
</evidence>
<organism evidence="7 8">
    <name type="scientific">Phaeovulum veldkampii DSM 11550</name>
    <dbReference type="NCBI Taxonomy" id="1185920"/>
    <lineage>
        <taxon>Bacteria</taxon>
        <taxon>Pseudomonadati</taxon>
        <taxon>Pseudomonadota</taxon>
        <taxon>Alphaproteobacteria</taxon>
        <taxon>Rhodobacterales</taxon>
        <taxon>Paracoccaceae</taxon>
        <taxon>Phaeovulum</taxon>
    </lineage>
</organism>
<name>A0A2T4JEH5_9RHOB</name>
<keyword evidence="4 6" id="KW-1133">Transmembrane helix</keyword>
<evidence type="ECO:0000256" key="3">
    <source>
        <dbReference type="ARBA" id="ARBA00022692"/>
    </source>
</evidence>
<comment type="subcellular location">
    <subcellularLocation>
        <location evidence="1">Membrane</location>
        <topology evidence="1">Multi-pass membrane protein</topology>
    </subcellularLocation>
</comment>
<feature type="transmembrane region" description="Helical" evidence="6">
    <location>
        <begin position="302"/>
        <end position="332"/>
    </location>
</feature>
<reference evidence="7 8" key="1">
    <citation type="submission" date="2018-03" db="EMBL/GenBank/DDBJ databases">
        <title>Rhodobacter veldkampii.</title>
        <authorList>
            <person name="Meyer T.E."/>
            <person name="Miller S."/>
            <person name="Lodha T."/>
            <person name="Gandham S."/>
            <person name="Chintalapati S."/>
            <person name="Chintalapati V.R."/>
        </authorList>
    </citation>
    <scope>NUCLEOTIDE SEQUENCE [LARGE SCALE GENOMIC DNA]</scope>
    <source>
        <strain evidence="7 8">DSM 11550</strain>
    </source>
</reference>
<proteinExistence type="inferred from homology"/>
<dbReference type="OrthoDB" id="5792512at2"/>
<dbReference type="RefSeq" id="WP_107325806.1">
    <property type="nucleotide sequence ID" value="NZ_NHSP01000018.1"/>
</dbReference>
<evidence type="ECO:0000256" key="6">
    <source>
        <dbReference type="SAM" id="Phobius"/>
    </source>
</evidence>
<accession>A0A2T4JEH5</accession>
<dbReference type="GO" id="GO:0016020">
    <property type="term" value="C:membrane"/>
    <property type="evidence" value="ECO:0007669"/>
    <property type="project" value="UniProtKB-SubCell"/>
</dbReference>
<comment type="similarity">
    <text evidence="2">Belongs to the autoinducer-2 exporter (AI-2E) (TC 2.A.86) family.</text>
</comment>
<feature type="transmembrane region" description="Helical" evidence="6">
    <location>
        <begin position="147"/>
        <end position="167"/>
    </location>
</feature>
<dbReference type="Proteomes" id="UP000241899">
    <property type="component" value="Unassembled WGS sequence"/>
</dbReference>
<keyword evidence="5 6" id="KW-0472">Membrane</keyword>
<keyword evidence="8" id="KW-1185">Reference proteome</keyword>
<gene>
    <name evidence="7" type="ORF">C5F46_13160</name>
</gene>
<dbReference type="PANTHER" id="PTHR21716:SF64">
    <property type="entry name" value="AI-2 TRANSPORT PROTEIN TQSA"/>
    <property type="match status" value="1"/>
</dbReference>
<evidence type="ECO:0000256" key="2">
    <source>
        <dbReference type="ARBA" id="ARBA00009773"/>
    </source>
</evidence>
<evidence type="ECO:0000256" key="5">
    <source>
        <dbReference type="ARBA" id="ARBA00023136"/>
    </source>
</evidence>
<dbReference type="InterPro" id="IPR002549">
    <property type="entry name" value="AI-2E-like"/>
</dbReference>
<keyword evidence="3 6" id="KW-0812">Transmembrane</keyword>
<feature type="transmembrane region" description="Helical" evidence="6">
    <location>
        <begin position="62"/>
        <end position="84"/>
    </location>
</feature>
<feature type="transmembrane region" description="Helical" evidence="6">
    <location>
        <begin position="12"/>
        <end position="42"/>
    </location>
</feature>
<dbReference type="Pfam" id="PF01594">
    <property type="entry name" value="AI-2E_transport"/>
    <property type="match status" value="1"/>
</dbReference>
<feature type="transmembrane region" description="Helical" evidence="6">
    <location>
        <begin position="198"/>
        <end position="224"/>
    </location>
</feature>
<evidence type="ECO:0000256" key="4">
    <source>
        <dbReference type="ARBA" id="ARBA00022989"/>
    </source>
</evidence>
<feature type="transmembrane region" description="Helical" evidence="6">
    <location>
        <begin position="262"/>
        <end position="282"/>
    </location>
</feature>
<dbReference type="AlphaFoldDB" id="A0A2T4JEH5"/>
<sequence length="362" mass="38223">MALPVRQQITYWGGAVALLTLALWGLGNVMVPFLVGGAIAYFMDPVADRLERLGLSRVGATVIISLAALTAMAVAAILILPMAIRQGAQLVALTPEMAGQLQQFMSAQFPSLSDEGSVLRDGLAALADAVKARTGALVEGVLSSAKGLVSAAVFVVVVPVVSFYMLLDWDKIVAKVDGWLPRDHAPVIRILMRDIDRVLAGFLRGQLMVCLVLGIFYSVALMLAGLQAGLVVGAIAGAITFIPYVGALIGGALAIGLALYQFWGDWMSIGIVAGIFAVGQFLEGNIITPKLMGNSVGLHPLWLIFALSAFGTLFGFVGMLVAVPMTAVIGVLTRFSISQYLTSRLYRGLVGMEADKTRIEDA</sequence>
<dbReference type="PANTHER" id="PTHR21716">
    <property type="entry name" value="TRANSMEMBRANE PROTEIN"/>
    <property type="match status" value="1"/>
</dbReference>
<dbReference type="EMBL" id="PZKF01000037">
    <property type="protein sequence ID" value="PTE16243.1"/>
    <property type="molecule type" value="Genomic_DNA"/>
</dbReference>
<protein>
    <submittedName>
        <fullName evidence="7">AI-2E family transporter</fullName>
    </submittedName>
</protein>
<dbReference type="GO" id="GO:0055085">
    <property type="term" value="P:transmembrane transport"/>
    <property type="evidence" value="ECO:0007669"/>
    <property type="project" value="TreeGrafter"/>
</dbReference>